<feature type="domain" description="PAC" evidence="4">
    <location>
        <begin position="51"/>
        <end position="103"/>
    </location>
</feature>
<dbReference type="SMART" id="SM00091">
    <property type="entry name" value="PAS"/>
    <property type="match status" value="2"/>
</dbReference>
<organism evidence="5 6">
    <name type="scientific">Methylobacterium persicinum</name>
    <dbReference type="NCBI Taxonomy" id="374426"/>
    <lineage>
        <taxon>Bacteria</taxon>
        <taxon>Pseudomonadati</taxon>
        <taxon>Pseudomonadota</taxon>
        <taxon>Alphaproteobacteria</taxon>
        <taxon>Hyphomicrobiales</taxon>
        <taxon>Methylobacteriaceae</taxon>
        <taxon>Methylobacterium</taxon>
    </lineage>
</organism>
<protein>
    <submittedName>
        <fullName evidence="5">Methyl-accepting chemotaxis protein</fullName>
    </submittedName>
</protein>
<feature type="domain" description="PAC" evidence="4">
    <location>
        <begin position="295"/>
        <end position="347"/>
    </location>
</feature>
<evidence type="ECO:0000259" key="2">
    <source>
        <dbReference type="PROSITE" id="PS50111"/>
    </source>
</evidence>
<dbReference type="Proteomes" id="UP001236369">
    <property type="component" value="Unassembled WGS sequence"/>
</dbReference>
<dbReference type="EMBL" id="JAUSVV010000005">
    <property type="protein sequence ID" value="MDQ0443097.1"/>
    <property type="molecule type" value="Genomic_DNA"/>
</dbReference>
<dbReference type="InterPro" id="IPR000014">
    <property type="entry name" value="PAS"/>
</dbReference>
<dbReference type="InterPro" id="IPR013655">
    <property type="entry name" value="PAS_fold_3"/>
</dbReference>
<dbReference type="Gene3D" id="3.30.450.20">
    <property type="entry name" value="PAS domain"/>
    <property type="match status" value="3"/>
</dbReference>
<keyword evidence="1" id="KW-0807">Transducer</keyword>
<dbReference type="InterPro" id="IPR035965">
    <property type="entry name" value="PAS-like_dom_sf"/>
</dbReference>
<dbReference type="Pfam" id="PF00015">
    <property type="entry name" value="MCPsignal"/>
    <property type="match status" value="1"/>
</dbReference>
<accession>A0ABU0HME0</accession>
<gene>
    <name evidence="5" type="ORF">QO016_002595</name>
</gene>
<sequence length="585" mass="63416">MTSANARFLAMLDYQSEDLIGRNHAILVEPGERESTAYRDFWHGLRRGEPGLQEVRRTSATGRELWLREEYLPLRGRKGEVTGILGLVSDVTERILRNADFEGKLRAIDRSQGIIEFDLDGKVLDANANFLAVVGYDLDEVRGRHHSLFVDPAEVKADAYSRFWEALRRGEFQAAEYKRIAKGGREVWIQASYNPVRDVSGRVAKVVKFATDVTEQKLRNADFEGKLRALDRSQGIIEFDLDGKVLDVNPNFLAVVGYGLDEVRGRHHALFVDPVEVKSDAYSRFWEALRRGEFQAAEYKRIAKGGREVWIQATYNPVRDASGRLVKVVKFATDVTPAVTERLERNRLQRAIDGDLDAVADAITRSSEQAVSAASASEQASGNVQSVAAGAEELAASVGEISQQVQRAVQITNRAVDQANATSAVVGGLAAEAQRIGAVVEMIDNIASQTNLLALNATIEAARAGEAGKGFAVVAAEVKNLAAQTAKATESISAQISQTQKAAGEAASAIVGIGQTIGEVNEISSAISASVEQQAAVAREMSANMQAMTTAVDEISRNVGLIASASQDLDQSTRQVREASRQMAS</sequence>
<dbReference type="PROSITE" id="PS50113">
    <property type="entry name" value="PAC"/>
    <property type="match status" value="3"/>
</dbReference>
<dbReference type="PRINTS" id="PR00260">
    <property type="entry name" value="CHEMTRNSDUCR"/>
</dbReference>
<dbReference type="InterPro" id="IPR050903">
    <property type="entry name" value="Bact_Chemotaxis_MeTrfase"/>
</dbReference>
<dbReference type="InterPro" id="IPR013656">
    <property type="entry name" value="PAS_4"/>
</dbReference>
<dbReference type="InterPro" id="IPR001610">
    <property type="entry name" value="PAC"/>
</dbReference>
<dbReference type="Gene3D" id="1.10.287.950">
    <property type="entry name" value="Methyl-accepting chemotaxis protein"/>
    <property type="match status" value="1"/>
</dbReference>
<evidence type="ECO:0000256" key="1">
    <source>
        <dbReference type="PROSITE-ProRule" id="PRU00284"/>
    </source>
</evidence>
<evidence type="ECO:0000259" key="3">
    <source>
        <dbReference type="PROSITE" id="PS50112"/>
    </source>
</evidence>
<dbReference type="SUPFAM" id="SSF55785">
    <property type="entry name" value="PYP-like sensor domain (PAS domain)"/>
    <property type="match status" value="3"/>
</dbReference>
<dbReference type="CDD" id="cd00130">
    <property type="entry name" value="PAS"/>
    <property type="match status" value="3"/>
</dbReference>
<dbReference type="SMART" id="SM00086">
    <property type="entry name" value="PAC"/>
    <property type="match status" value="3"/>
</dbReference>
<keyword evidence="6" id="KW-1185">Reference proteome</keyword>
<dbReference type="PROSITE" id="PS50111">
    <property type="entry name" value="CHEMOTAXIS_TRANSDUC_2"/>
    <property type="match status" value="1"/>
</dbReference>
<dbReference type="InterPro" id="IPR004089">
    <property type="entry name" value="MCPsignal_dom"/>
</dbReference>
<dbReference type="Pfam" id="PF08447">
    <property type="entry name" value="PAS_3"/>
    <property type="match status" value="1"/>
</dbReference>
<reference evidence="5 6" key="1">
    <citation type="submission" date="2023-07" db="EMBL/GenBank/DDBJ databases">
        <title>Genomic Encyclopedia of Type Strains, Phase IV (KMG-IV): sequencing the most valuable type-strain genomes for metagenomic binning, comparative biology and taxonomic classification.</title>
        <authorList>
            <person name="Goeker M."/>
        </authorList>
    </citation>
    <scope>NUCLEOTIDE SEQUENCE [LARGE SCALE GENOMIC DNA]</scope>
    <source>
        <strain evidence="5 6">DSM 19562</strain>
    </source>
</reference>
<dbReference type="PANTHER" id="PTHR24422">
    <property type="entry name" value="CHEMOTAXIS PROTEIN METHYLTRANSFERASE"/>
    <property type="match status" value="1"/>
</dbReference>
<dbReference type="SUPFAM" id="SSF58104">
    <property type="entry name" value="Methyl-accepting chemotaxis protein (MCP) signaling domain"/>
    <property type="match status" value="1"/>
</dbReference>
<feature type="domain" description="PAC" evidence="4">
    <location>
        <begin position="173"/>
        <end position="225"/>
    </location>
</feature>
<dbReference type="InterPro" id="IPR000700">
    <property type="entry name" value="PAS-assoc_C"/>
</dbReference>
<name>A0ABU0HME0_9HYPH</name>
<comment type="caution">
    <text evidence="5">The sequence shown here is derived from an EMBL/GenBank/DDBJ whole genome shotgun (WGS) entry which is preliminary data.</text>
</comment>
<feature type="domain" description="PAS" evidence="3">
    <location>
        <begin position="114"/>
        <end position="144"/>
    </location>
</feature>
<dbReference type="PANTHER" id="PTHR24422:SF10">
    <property type="entry name" value="CHEMOTAXIS PROTEIN METHYLTRANSFERASE 2"/>
    <property type="match status" value="1"/>
</dbReference>
<dbReference type="InterPro" id="IPR004090">
    <property type="entry name" value="Chemotax_Me-accpt_rcpt"/>
</dbReference>
<dbReference type="Pfam" id="PF08448">
    <property type="entry name" value="PAS_4"/>
    <property type="match status" value="2"/>
</dbReference>
<evidence type="ECO:0000313" key="6">
    <source>
        <dbReference type="Proteomes" id="UP001236369"/>
    </source>
</evidence>
<proteinExistence type="predicted"/>
<feature type="domain" description="PAS" evidence="3">
    <location>
        <begin position="236"/>
        <end position="266"/>
    </location>
</feature>
<dbReference type="SMART" id="SM00283">
    <property type="entry name" value="MA"/>
    <property type="match status" value="1"/>
</dbReference>
<dbReference type="NCBIfam" id="TIGR00229">
    <property type="entry name" value="sensory_box"/>
    <property type="match status" value="3"/>
</dbReference>
<evidence type="ECO:0000259" key="4">
    <source>
        <dbReference type="PROSITE" id="PS50113"/>
    </source>
</evidence>
<feature type="domain" description="Methyl-accepting transducer" evidence="2">
    <location>
        <begin position="348"/>
        <end position="570"/>
    </location>
</feature>
<dbReference type="PROSITE" id="PS50112">
    <property type="entry name" value="PAS"/>
    <property type="match status" value="2"/>
</dbReference>
<evidence type="ECO:0000313" key="5">
    <source>
        <dbReference type="EMBL" id="MDQ0443097.1"/>
    </source>
</evidence>